<evidence type="ECO:0000256" key="4">
    <source>
        <dbReference type="HAMAP-Rule" id="MF_01968"/>
    </source>
</evidence>
<keyword evidence="2 4" id="KW-0808">Transferase</keyword>
<feature type="binding site" evidence="4">
    <location>
        <position position="34"/>
    </location>
    <ligand>
        <name>NAD(+)</name>
        <dbReference type="ChEBI" id="CHEBI:57540"/>
    </ligand>
</feature>
<feature type="binding site" evidence="4">
    <location>
        <position position="105"/>
    </location>
    <ligand>
        <name>nicotinamide</name>
        <dbReference type="ChEBI" id="CHEBI:17154"/>
    </ligand>
</feature>
<keyword evidence="3 4" id="KW-0520">NAD</keyword>
<dbReference type="HAMAP" id="MF_01968">
    <property type="entry name" value="Sirtuin_ClassU"/>
    <property type="match status" value="1"/>
</dbReference>
<dbReference type="EC" id="2.3.1.286" evidence="4"/>
<evidence type="ECO:0000256" key="2">
    <source>
        <dbReference type="ARBA" id="ARBA00022679"/>
    </source>
</evidence>
<dbReference type="InterPro" id="IPR026591">
    <property type="entry name" value="Sirtuin_cat_small_dom_sf"/>
</dbReference>
<dbReference type="STRING" id="394503.Ccel_1872"/>
<comment type="function">
    <text evidence="4">NAD-dependent protein deacetylase which modulates the activities of several enzymes which are inactive in their acetylated form.</text>
</comment>
<keyword evidence="1 4" id="KW-0963">Cytoplasm</keyword>
<evidence type="ECO:0000256" key="3">
    <source>
        <dbReference type="ARBA" id="ARBA00023027"/>
    </source>
</evidence>
<feature type="binding site" evidence="4">
    <location>
        <position position="33"/>
    </location>
    <ligand>
        <name>nicotinamide</name>
        <dbReference type="ChEBI" id="CHEBI:17154"/>
    </ligand>
</feature>
<comment type="caution">
    <text evidence="4">Lacks conserved residue(s) required for the propagation of feature annotation.</text>
</comment>
<dbReference type="PROSITE" id="PS50305">
    <property type="entry name" value="SIRTUIN"/>
    <property type="match status" value="1"/>
</dbReference>
<feature type="binding site" evidence="4">
    <location>
        <position position="33"/>
    </location>
    <ligand>
        <name>NAD(+)</name>
        <dbReference type="ChEBI" id="CHEBI:57540"/>
    </ligand>
</feature>
<feature type="binding site" evidence="4">
    <location>
        <position position="106"/>
    </location>
    <ligand>
        <name>nicotinamide</name>
        <dbReference type="ChEBI" id="CHEBI:17154"/>
    </ligand>
</feature>
<feature type="binding site" evidence="4">
    <location>
        <position position="106"/>
    </location>
    <ligand>
        <name>NAD(+)</name>
        <dbReference type="ChEBI" id="CHEBI:57540"/>
    </ligand>
</feature>
<feature type="binding site" evidence="4">
    <location>
        <position position="192"/>
    </location>
    <ligand>
        <name>NAD(+)</name>
        <dbReference type="ChEBI" id="CHEBI:57540"/>
    </ligand>
</feature>
<feature type="binding site" evidence="4 5">
    <location>
        <position position="129"/>
    </location>
    <ligand>
        <name>Zn(2+)</name>
        <dbReference type="ChEBI" id="CHEBI:29105"/>
    </ligand>
</feature>
<feature type="binding site" evidence="4">
    <location>
        <position position="105"/>
    </location>
    <ligand>
        <name>NAD(+)</name>
        <dbReference type="ChEBI" id="CHEBI:57540"/>
    </ligand>
</feature>
<dbReference type="Gene3D" id="3.30.1600.10">
    <property type="entry name" value="SIR2/SIRT2 'Small Domain"/>
    <property type="match status" value="1"/>
</dbReference>
<evidence type="ECO:0000313" key="8">
    <source>
        <dbReference type="Proteomes" id="UP000001349"/>
    </source>
</evidence>
<feature type="domain" description="Deacetylase sirtuin-type" evidence="6">
    <location>
        <begin position="1"/>
        <end position="244"/>
    </location>
</feature>
<feature type="binding site" evidence="4">
    <location>
        <position position="103"/>
    </location>
    <ligand>
        <name>NAD(+)</name>
        <dbReference type="ChEBI" id="CHEBI:57540"/>
    </ligand>
</feature>
<feature type="binding site" evidence="4">
    <location>
        <position position="22"/>
    </location>
    <ligand>
        <name>NAD(+)</name>
        <dbReference type="ChEBI" id="CHEBI:57540"/>
    </ligand>
</feature>
<dbReference type="KEGG" id="cce:Ccel_1872"/>
<name>B8I377_RUMCH</name>
<comment type="catalytic activity">
    <reaction evidence="4">
        <text>N(6)-acetyl-L-lysyl-[protein] + NAD(+) + H2O = 2''-O-acetyl-ADP-D-ribose + nicotinamide + L-lysyl-[protein]</text>
        <dbReference type="Rhea" id="RHEA:43636"/>
        <dbReference type="Rhea" id="RHEA-COMP:9752"/>
        <dbReference type="Rhea" id="RHEA-COMP:10731"/>
        <dbReference type="ChEBI" id="CHEBI:15377"/>
        <dbReference type="ChEBI" id="CHEBI:17154"/>
        <dbReference type="ChEBI" id="CHEBI:29969"/>
        <dbReference type="ChEBI" id="CHEBI:57540"/>
        <dbReference type="ChEBI" id="CHEBI:61930"/>
        <dbReference type="ChEBI" id="CHEBI:83767"/>
        <dbReference type="EC" id="2.3.1.286"/>
    </reaction>
</comment>
<dbReference type="RefSeq" id="WP_015925325.1">
    <property type="nucleotide sequence ID" value="NC_011898.1"/>
</dbReference>
<comment type="similarity">
    <text evidence="4">Belongs to the sirtuin family. Class U subfamily.</text>
</comment>
<feature type="binding site" evidence="4">
    <location>
        <position position="191"/>
    </location>
    <ligand>
        <name>NAD(+)</name>
        <dbReference type="ChEBI" id="CHEBI:57540"/>
    </ligand>
</feature>
<feature type="binding site" evidence="4">
    <location>
        <position position="214"/>
    </location>
    <ligand>
        <name>NAD(+)</name>
        <dbReference type="ChEBI" id="CHEBI:57540"/>
    </ligand>
</feature>
<dbReference type="InterPro" id="IPR026590">
    <property type="entry name" value="Ssirtuin_cat_dom"/>
</dbReference>
<feature type="binding site" evidence="4">
    <location>
        <position position="232"/>
    </location>
    <ligand>
        <name>NAD(+)</name>
        <dbReference type="ChEBI" id="CHEBI:57540"/>
    </ligand>
</feature>
<accession>B8I377</accession>
<protein>
    <recommendedName>
        <fullName evidence="4">NAD-dependent protein deacetylase</fullName>
        <ecNumber evidence="4">2.3.1.286</ecNumber>
    </recommendedName>
    <alternativeName>
        <fullName evidence="4">Regulatory protein SIR2 homolog</fullName>
    </alternativeName>
</protein>
<dbReference type="GO" id="GO:0017136">
    <property type="term" value="F:histone deacetylase activity, NAD-dependent"/>
    <property type="evidence" value="ECO:0007669"/>
    <property type="project" value="TreeGrafter"/>
</dbReference>
<keyword evidence="8" id="KW-1185">Reference proteome</keyword>
<evidence type="ECO:0000256" key="5">
    <source>
        <dbReference type="PROSITE-ProRule" id="PRU00236"/>
    </source>
</evidence>
<organism evidence="7 8">
    <name type="scientific">Ruminiclostridium cellulolyticum (strain ATCC 35319 / DSM 5812 / JCM 6584 / H10)</name>
    <name type="common">Clostridium cellulolyticum</name>
    <dbReference type="NCBI Taxonomy" id="394503"/>
    <lineage>
        <taxon>Bacteria</taxon>
        <taxon>Bacillati</taxon>
        <taxon>Bacillota</taxon>
        <taxon>Clostridia</taxon>
        <taxon>Eubacteriales</taxon>
        <taxon>Oscillospiraceae</taxon>
        <taxon>Ruminiclostridium</taxon>
    </lineage>
</organism>
<dbReference type="eggNOG" id="COG0846">
    <property type="taxonomic scope" value="Bacteria"/>
</dbReference>
<evidence type="ECO:0000313" key="7">
    <source>
        <dbReference type="EMBL" id="ACL76220.1"/>
    </source>
</evidence>
<dbReference type="Pfam" id="PF02146">
    <property type="entry name" value="SIR2"/>
    <property type="match status" value="1"/>
</dbReference>
<dbReference type="InterPro" id="IPR050134">
    <property type="entry name" value="NAD-dep_sirtuin_deacylases"/>
</dbReference>
<dbReference type="OrthoDB" id="9800582at2"/>
<feature type="binding site" evidence="4 5">
    <location>
        <position position="132"/>
    </location>
    <ligand>
        <name>Zn(2+)</name>
        <dbReference type="ChEBI" id="CHEBI:29105"/>
    </ligand>
</feature>
<feature type="binding site" evidence="4">
    <location>
        <position position="26"/>
    </location>
    <ligand>
        <name>NAD(+)</name>
        <dbReference type="ChEBI" id="CHEBI:57540"/>
    </ligand>
</feature>
<proteinExistence type="inferred from homology"/>
<feature type="active site" description="Proton acceptor" evidence="4 5">
    <location>
        <position position="121"/>
    </location>
</feature>
<dbReference type="SUPFAM" id="SSF52467">
    <property type="entry name" value="DHS-like NAD/FAD-binding domain"/>
    <property type="match status" value="1"/>
</dbReference>
<dbReference type="NCBIfam" id="NF001752">
    <property type="entry name" value="PRK00481.1-1"/>
    <property type="match status" value="1"/>
</dbReference>
<keyword evidence="4 5" id="KW-0862">Zinc</keyword>
<dbReference type="PANTHER" id="PTHR11085">
    <property type="entry name" value="NAD-DEPENDENT PROTEIN DEACYLASE SIRTUIN-5, MITOCHONDRIAL-RELATED"/>
    <property type="match status" value="1"/>
</dbReference>
<dbReference type="HOGENOM" id="CLU_023643_3_0_9"/>
<comment type="cofactor">
    <cofactor evidence="4">
        <name>Zn(2+)</name>
        <dbReference type="ChEBI" id="CHEBI:29105"/>
    </cofactor>
    <text evidence="4">Binds 1 zinc ion per subunit.</text>
</comment>
<dbReference type="InterPro" id="IPR028628">
    <property type="entry name" value="Sirtuin_class_U"/>
</dbReference>
<feature type="binding site" evidence="4 5">
    <location>
        <position position="150"/>
    </location>
    <ligand>
        <name>Zn(2+)</name>
        <dbReference type="ChEBI" id="CHEBI:29105"/>
    </ligand>
</feature>
<dbReference type="PANTHER" id="PTHR11085:SF4">
    <property type="entry name" value="NAD-DEPENDENT PROTEIN DEACYLASE"/>
    <property type="match status" value="1"/>
</dbReference>
<dbReference type="AlphaFoldDB" id="B8I377"/>
<sequence length="244" mass="26826">MNIELLTDILKNADSIVFFGGAGMSTESGIPDFRSENGLYVTTDGSEYPPETMLSHSFFVSHNDDFFKFYRTKMIFRDAKPNAGHLALAKLEETDRLKAVITQNIDGLHQLAGSKIVYELHGSVHRNYCTKCRTFYDLDYIVNAKGTPRCIKCSSVIKPDVVLYEESLDDDVVSGAIDAIRNADVLVIGGTSLVVYPAAGLIDYFKGKKLVLVNKSSTPYDSRADLVIHDSVGKVLGTAVESLL</sequence>
<dbReference type="GO" id="GO:0070403">
    <property type="term" value="F:NAD+ binding"/>
    <property type="evidence" value="ECO:0007669"/>
    <property type="project" value="UniProtKB-UniRule"/>
</dbReference>
<dbReference type="Proteomes" id="UP000001349">
    <property type="component" value="Chromosome"/>
</dbReference>
<dbReference type="InterPro" id="IPR003000">
    <property type="entry name" value="Sirtuin"/>
</dbReference>
<keyword evidence="4 5" id="KW-0479">Metal-binding</keyword>
<dbReference type="GO" id="GO:0005737">
    <property type="term" value="C:cytoplasm"/>
    <property type="evidence" value="ECO:0007669"/>
    <property type="project" value="UniProtKB-SubCell"/>
</dbReference>
<reference evidence="7 8" key="1">
    <citation type="submission" date="2009-01" db="EMBL/GenBank/DDBJ databases">
        <title>Complete sequence of Clostridium cellulolyticum H10.</title>
        <authorList>
            <consortium name="US DOE Joint Genome Institute"/>
            <person name="Lucas S."/>
            <person name="Copeland A."/>
            <person name="Lapidus A."/>
            <person name="Glavina del Rio T."/>
            <person name="Dalin E."/>
            <person name="Tice H."/>
            <person name="Bruce D."/>
            <person name="Goodwin L."/>
            <person name="Pitluck S."/>
            <person name="Chertkov O."/>
            <person name="Saunders E."/>
            <person name="Brettin T."/>
            <person name="Detter J.C."/>
            <person name="Han C."/>
            <person name="Larimer F."/>
            <person name="Land M."/>
            <person name="Hauser L."/>
            <person name="Kyrpides N."/>
            <person name="Ivanova N."/>
            <person name="Zhou J."/>
            <person name="Richardson P."/>
        </authorList>
    </citation>
    <scope>NUCLEOTIDE SEQUENCE [LARGE SCALE GENOMIC DNA]</scope>
    <source>
        <strain evidence="8">ATCC 35319 / DSM 5812 / JCM 6584 / H10</strain>
    </source>
</reference>
<dbReference type="InterPro" id="IPR029035">
    <property type="entry name" value="DHS-like_NAD/FAD-binding_dom"/>
</dbReference>
<evidence type="ECO:0000259" key="6">
    <source>
        <dbReference type="PROSITE" id="PS50305"/>
    </source>
</evidence>
<feature type="binding site" evidence="4">
    <location>
        <position position="121"/>
    </location>
    <ligand>
        <name>NAD(+)</name>
        <dbReference type="ChEBI" id="CHEBI:57540"/>
    </ligand>
</feature>
<evidence type="ECO:0000256" key="1">
    <source>
        <dbReference type="ARBA" id="ARBA00022490"/>
    </source>
</evidence>
<feature type="binding site" evidence="4 5">
    <location>
        <position position="153"/>
    </location>
    <ligand>
        <name>Zn(2+)</name>
        <dbReference type="ChEBI" id="CHEBI:29105"/>
    </ligand>
</feature>
<dbReference type="EMBL" id="CP001348">
    <property type="protein sequence ID" value="ACL76220.1"/>
    <property type="molecule type" value="Genomic_DNA"/>
</dbReference>
<dbReference type="Gene3D" id="3.40.50.1220">
    <property type="entry name" value="TPP-binding domain"/>
    <property type="match status" value="1"/>
</dbReference>
<gene>
    <name evidence="4" type="primary">cobB</name>
    <name evidence="7" type="ordered locus">Ccel_1872</name>
</gene>
<comment type="subcellular location">
    <subcellularLocation>
        <location evidence="4">Cytoplasm</location>
    </subcellularLocation>
</comment>
<dbReference type="GO" id="GO:0008270">
    <property type="term" value="F:zinc ion binding"/>
    <property type="evidence" value="ECO:0007669"/>
    <property type="project" value="UniProtKB-UniRule"/>
</dbReference>